<dbReference type="CDD" id="cd18109">
    <property type="entry name" value="SpoU-like_RNA-MTase"/>
    <property type="match status" value="1"/>
</dbReference>
<dbReference type="GO" id="GO:0008173">
    <property type="term" value="F:RNA methyltransferase activity"/>
    <property type="evidence" value="ECO:0007669"/>
    <property type="project" value="InterPro"/>
</dbReference>
<evidence type="ECO:0000313" key="6">
    <source>
        <dbReference type="EMBL" id="CEA16121.1"/>
    </source>
</evidence>
<keyword evidence="7" id="KW-1185">Reference proteome</keyword>
<dbReference type="STRING" id="1562970.ING2E5B_1372"/>
<proteinExistence type="inferred from homology"/>
<organism evidence="6 7">
    <name type="scientific">Fermentimonas caenicola</name>
    <dbReference type="NCBI Taxonomy" id="1562970"/>
    <lineage>
        <taxon>Bacteria</taxon>
        <taxon>Pseudomonadati</taxon>
        <taxon>Bacteroidota</taxon>
        <taxon>Bacteroidia</taxon>
        <taxon>Bacteroidales</taxon>
        <taxon>Dysgonomonadaceae</taxon>
        <taxon>Fermentimonas</taxon>
    </lineage>
</organism>
<name>A0A098C130_9BACT</name>
<dbReference type="Gene3D" id="3.40.1280.10">
    <property type="match status" value="1"/>
</dbReference>
<evidence type="ECO:0000259" key="4">
    <source>
        <dbReference type="Pfam" id="PF00588"/>
    </source>
</evidence>
<evidence type="ECO:0000256" key="2">
    <source>
        <dbReference type="ARBA" id="ARBA00022603"/>
    </source>
</evidence>
<dbReference type="PANTHER" id="PTHR43191">
    <property type="entry name" value="RRNA METHYLTRANSFERASE 3"/>
    <property type="match status" value="1"/>
</dbReference>
<dbReference type="Pfam" id="PF00588">
    <property type="entry name" value="SpoU_methylase"/>
    <property type="match status" value="1"/>
</dbReference>
<feature type="domain" description="MRM3-like substrate binding" evidence="5">
    <location>
        <begin position="7"/>
        <end position="90"/>
    </location>
</feature>
<dbReference type="InterPro" id="IPR029028">
    <property type="entry name" value="Alpha/beta_knot_MTases"/>
</dbReference>
<dbReference type="Pfam" id="PF22435">
    <property type="entry name" value="MRM3-like_sub_bind"/>
    <property type="match status" value="1"/>
</dbReference>
<dbReference type="InterPro" id="IPR053888">
    <property type="entry name" value="MRM3-like_sub_bind"/>
</dbReference>
<feature type="domain" description="tRNA/rRNA methyltransferase SpoU type" evidence="4">
    <location>
        <begin position="108"/>
        <end position="247"/>
    </location>
</feature>
<dbReference type="SUPFAM" id="SSF55315">
    <property type="entry name" value="L30e-like"/>
    <property type="match status" value="1"/>
</dbReference>
<dbReference type="PANTHER" id="PTHR43191:SF2">
    <property type="entry name" value="RRNA METHYLTRANSFERASE 3, MITOCHONDRIAL"/>
    <property type="match status" value="1"/>
</dbReference>
<dbReference type="Gene3D" id="3.30.1330.30">
    <property type="match status" value="1"/>
</dbReference>
<dbReference type="HOGENOM" id="CLU_021322_3_2_10"/>
<evidence type="ECO:0000256" key="1">
    <source>
        <dbReference type="ARBA" id="ARBA00007228"/>
    </source>
</evidence>
<dbReference type="Proteomes" id="UP000032417">
    <property type="component" value="Chromosome 1"/>
</dbReference>
<evidence type="ECO:0000313" key="7">
    <source>
        <dbReference type="Proteomes" id="UP000032417"/>
    </source>
</evidence>
<dbReference type="AlphaFoldDB" id="A0A098C130"/>
<reference evidence="6 7" key="1">
    <citation type="submission" date="2014-08" db="EMBL/GenBank/DDBJ databases">
        <authorList>
            <person name="Wibberg D."/>
        </authorList>
    </citation>
    <scope>NUCLEOTIDE SEQUENCE [LARGE SCALE GENOMIC DNA]</scope>
    <source>
        <strain evidence="7">ING2-E5B</strain>
    </source>
</reference>
<evidence type="ECO:0000259" key="5">
    <source>
        <dbReference type="Pfam" id="PF22435"/>
    </source>
</evidence>
<accession>A0A098C130</accession>
<dbReference type="InterPro" id="IPR029064">
    <property type="entry name" value="Ribosomal_eL30-like_sf"/>
</dbReference>
<dbReference type="InterPro" id="IPR051259">
    <property type="entry name" value="rRNA_Methyltransferase"/>
</dbReference>
<dbReference type="KEGG" id="pbt:ING2E5B_1372"/>
<dbReference type="EMBL" id="LN515532">
    <property type="protein sequence ID" value="CEA16121.1"/>
    <property type="molecule type" value="Genomic_DNA"/>
</dbReference>
<keyword evidence="2" id="KW-0489">Methyltransferase</keyword>
<dbReference type="GO" id="GO:0003723">
    <property type="term" value="F:RNA binding"/>
    <property type="evidence" value="ECO:0007669"/>
    <property type="project" value="InterPro"/>
</dbReference>
<sequence>MIMSLSNNKIKYIRSLKDKKFRNEHNTFVAEGTKLVFDLINSCECQLIVALPEIINIYPEINSMSKEVIIASPNEIKKATFLKTPPTIIAVFYQKKSNINKDDLKNKLSLVLDGVQDPGNMGTIIRIADWFGIEHVFCSEDCADVYNPKTVQATMGSIARVSVVYTDLKKLLEELSDIPVYGTLLNGNNIYDEKLTENGLVIMGSEGKGISADIINYIDNKLYIPEYPLGVRSSESLNVAVATSIICSEFRRRSLSK</sequence>
<dbReference type="GO" id="GO:0006396">
    <property type="term" value="P:RNA processing"/>
    <property type="evidence" value="ECO:0007669"/>
    <property type="project" value="InterPro"/>
</dbReference>
<keyword evidence="3" id="KW-0808">Transferase</keyword>
<dbReference type="InterPro" id="IPR001537">
    <property type="entry name" value="SpoU_MeTrfase"/>
</dbReference>
<protein>
    <submittedName>
        <fullName evidence="6">Uncharacterized protein</fullName>
    </submittedName>
</protein>
<evidence type="ECO:0000256" key="3">
    <source>
        <dbReference type="ARBA" id="ARBA00022679"/>
    </source>
</evidence>
<dbReference type="InterPro" id="IPR029026">
    <property type="entry name" value="tRNA_m1G_MTases_N"/>
</dbReference>
<dbReference type="GO" id="GO:0032259">
    <property type="term" value="P:methylation"/>
    <property type="evidence" value="ECO:0007669"/>
    <property type="project" value="UniProtKB-KW"/>
</dbReference>
<dbReference type="PATRIC" id="fig|1562970.3.peg.1359"/>
<gene>
    <name evidence="6" type="ORF">ING2E5B_1372</name>
</gene>
<comment type="similarity">
    <text evidence="1">Belongs to the class IV-like SAM-binding methyltransferase superfamily. RNA methyltransferase TrmH family.</text>
</comment>
<dbReference type="SUPFAM" id="SSF75217">
    <property type="entry name" value="alpha/beta knot"/>
    <property type="match status" value="1"/>
</dbReference>